<dbReference type="GO" id="GO:1990114">
    <property type="term" value="P:RNA polymerase II core complex assembly"/>
    <property type="evidence" value="ECO:0007669"/>
    <property type="project" value="TreeGrafter"/>
</dbReference>
<evidence type="ECO:0000256" key="1">
    <source>
        <dbReference type="ARBA" id="ARBA00010048"/>
    </source>
</evidence>
<gene>
    <name evidence="3" type="ORF">L203_102540</name>
</gene>
<dbReference type="GO" id="GO:0006457">
    <property type="term" value="P:protein folding"/>
    <property type="evidence" value="ECO:0007669"/>
    <property type="project" value="InterPro"/>
</dbReference>
<comment type="similarity">
    <text evidence="1">Belongs to the prefoldin subunit alpha family.</text>
</comment>
<evidence type="ECO:0000256" key="2">
    <source>
        <dbReference type="ARBA" id="ARBA00023186"/>
    </source>
</evidence>
<dbReference type="GO" id="GO:1990115">
    <property type="term" value="P:RNA polymerase III assembly"/>
    <property type="evidence" value="ECO:0007669"/>
    <property type="project" value="TreeGrafter"/>
</dbReference>
<dbReference type="HAMAP" id="MF_00308">
    <property type="entry name" value="PfdA"/>
    <property type="match status" value="1"/>
</dbReference>
<sequence length="154" mass="17362">MTEQQVTLTDLNPIQLQEVKKQLDSELEHLTNSYSQLKSAHVRFKGCIENIKELTPATKEKEVLIPLTSSLYVPARLSDVDNVVIDVGTGYYVKKTKDEAAQHYKSKSEYVQSNLETLQKTIEKKQDNVHSVQQVLSIKMQQATQAQDAQAGKS</sequence>
<dbReference type="InterPro" id="IPR011599">
    <property type="entry name" value="PFD_alpha_archaea"/>
</dbReference>
<dbReference type="CDD" id="cd23157">
    <property type="entry name" value="Prefoldin_5"/>
    <property type="match status" value="1"/>
</dbReference>
<protein>
    <submittedName>
        <fullName evidence="3">Prefoldin, alpha subunit</fullName>
    </submittedName>
</protein>
<dbReference type="InterPro" id="IPR004127">
    <property type="entry name" value="Prefoldin_subunit_alpha"/>
</dbReference>
<proteinExistence type="inferred from homology"/>
<dbReference type="InterPro" id="IPR009053">
    <property type="entry name" value="Prefoldin"/>
</dbReference>
<organism evidence="3 4">
    <name type="scientific">Cryptococcus depauperatus CBS 7841</name>
    <dbReference type="NCBI Taxonomy" id="1295531"/>
    <lineage>
        <taxon>Eukaryota</taxon>
        <taxon>Fungi</taxon>
        <taxon>Dikarya</taxon>
        <taxon>Basidiomycota</taxon>
        <taxon>Agaricomycotina</taxon>
        <taxon>Tremellomycetes</taxon>
        <taxon>Tremellales</taxon>
        <taxon>Cryptococcaceae</taxon>
        <taxon>Cryptococcus</taxon>
    </lineage>
</organism>
<reference evidence="3" key="2">
    <citation type="journal article" date="2022" name="Elife">
        <title>Obligate sexual reproduction of a homothallic fungus closely related to the Cryptococcus pathogenic species complex.</title>
        <authorList>
            <person name="Passer A.R."/>
            <person name="Clancey S.A."/>
            <person name="Shea T."/>
            <person name="David-Palma M."/>
            <person name="Averette A.F."/>
            <person name="Boekhout T."/>
            <person name="Porcel B.M."/>
            <person name="Nowrousian M."/>
            <person name="Cuomo C.A."/>
            <person name="Sun S."/>
            <person name="Heitman J."/>
            <person name="Coelho M.A."/>
        </authorList>
    </citation>
    <scope>NUCLEOTIDE SEQUENCE</scope>
    <source>
        <strain evidence="3">CBS 7841</strain>
    </source>
</reference>
<dbReference type="Pfam" id="PF02996">
    <property type="entry name" value="Prefoldin"/>
    <property type="match status" value="1"/>
</dbReference>
<evidence type="ECO:0000313" key="4">
    <source>
        <dbReference type="Proteomes" id="UP000094043"/>
    </source>
</evidence>
<dbReference type="GO" id="GO:1990113">
    <property type="term" value="P:RNA polymerase I assembly"/>
    <property type="evidence" value="ECO:0007669"/>
    <property type="project" value="TreeGrafter"/>
</dbReference>
<reference evidence="3" key="3">
    <citation type="submission" date="2024-01" db="EMBL/GenBank/DDBJ databases">
        <authorList>
            <person name="Coelho M.A."/>
            <person name="David-Palma M."/>
            <person name="Shea T."/>
            <person name="Sun S."/>
            <person name="Cuomo C.A."/>
            <person name="Heitman J."/>
        </authorList>
    </citation>
    <scope>NUCLEOTIDE SEQUENCE</scope>
    <source>
        <strain evidence="3">CBS 7841</strain>
    </source>
</reference>
<dbReference type="PANTHER" id="PTHR12674:SF2">
    <property type="entry name" value="PREFOLDIN SUBUNIT 5"/>
    <property type="match status" value="1"/>
</dbReference>
<dbReference type="GeneID" id="91086752"/>
<reference evidence="3" key="1">
    <citation type="submission" date="2016-06" db="EMBL/GenBank/DDBJ databases">
        <authorList>
            <person name="Cuomo C."/>
            <person name="Litvintseva A."/>
            <person name="Heitman J."/>
            <person name="Chen Y."/>
            <person name="Sun S."/>
            <person name="Springer D."/>
            <person name="Dromer F."/>
            <person name="Young S."/>
            <person name="Zeng Q."/>
            <person name="Chapman S."/>
            <person name="Gujja S."/>
            <person name="Saif S."/>
            <person name="Birren B."/>
        </authorList>
    </citation>
    <scope>NUCLEOTIDE SEQUENCE</scope>
    <source>
        <strain evidence="3">CBS 7841</strain>
    </source>
</reference>
<dbReference type="RefSeq" id="XP_066068062.1">
    <property type="nucleotide sequence ID" value="XM_066211965.1"/>
</dbReference>
<evidence type="ECO:0000313" key="3">
    <source>
        <dbReference type="EMBL" id="WVN87362.1"/>
    </source>
</evidence>
<dbReference type="PANTHER" id="PTHR12674">
    <property type="entry name" value="PREFOLDIN SUBUNIT 5"/>
    <property type="match status" value="1"/>
</dbReference>
<dbReference type="Gene3D" id="1.10.287.370">
    <property type="match status" value="1"/>
</dbReference>
<dbReference type="OrthoDB" id="10267474at2759"/>
<name>A0A1E3IDJ2_9TREE</name>
<dbReference type="GO" id="GO:0016272">
    <property type="term" value="C:prefoldin complex"/>
    <property type="evidence" value="ECO:0007669"/>
    <property type="project" value="InterPro"/>
</dbReference>
<dbReference type="NCBIfam" id="TIGR00293">
    <property type="entry name" value="prefoldin subunit alpha"/>
    <property type="match status" value="1"/>
</dbReference>
<keyword evidence="4" id="KW-1185">Reference proteome</keyword>
<dbReference type="AlphaFoldDB" id="A0A1E3IDJ2"/>
<dbReference type="GO" id="GO:0005737">
    <property type="term" value="C:cytoplasm"/>
    <property type="evidence" value="ECO:0007669"/>
    <property type="project" value="TreeGrafter"/>
</dbReference>
<dbReference type="GO" id="GO:0051082">
    <property type="term" value="F:unfolded protein binding"/>
    <property type="evidence" value="ECO:0007669"/>
    <property type="project" value="InterPro"/>
</dbReference>
<dbReference type="SUPFAM" id="SSF46579">
    <property type="entry name" value="Prefoldin"/>
    <property type="match status" value="1"/>
</dbReference>
<dbReference type="VEuPathDB" id="FungiDB:L203_03900"/>
<accession>A0A1E3IDJ2</accession>
<keyword evidence="2" id="KW-0143">Chaperone</keyword>
<dbReference type="EMBL" id="CP143786">
    <property type="protein sequence ID" value="WVN87362.1"/>
    <property type="molecule type" value="Genomic_DNA"/>
</dbReference>
<dbReference type="KEGG" id="cdep:91086752"/>
<dbReference type="FunFam" id="1.10.287.370:FF:000004">
    <property type="entry name" value="Probable prefoldin subunit 5"/>
    <property type="match status" value="1"/>
</dbReference>
<dbReference type="Proteomes" id="UP000094043">
    <property type="component" value="Chromosome 3"/>
</dbReference>